<feature type="region of interest" description="Disordered" evidence="3">
    <location>
        <begin position="120"/>
        <end position="212"/>
    </location>
</feature>
<feature type="compositionally biased region" description="Gly residues" evidence="3">
    <location>
        <begin position="185"/>
        <end position="197"/>
    </location>
</feature>
<dbReference type="Gene3D" id="3.10.129.10">
    <property type="entry name" value="Hotdog Thioesterase"/>
    <property type="match status" value="1"/>
</dbReference>
<dbReference type="Pfam" id="PF03061">
    <property type="entry name" value="4HBT"/>
    <property type="match status" value="1"/>
</dbReference>
<feature type="compositionally biased region" description="Basic and acidic residues" evidence="3">
    <location>
        <begin position="120"/>
        <end position="129"/>
    </location>
</feature>
<feature type="domain" description="Thioesterase" evidence="4">
    <location>
        <begin position="35"/>
        <end position="110"/>
    </location>
</feature>
<keyword evidence="2" id="KW-0378">Hydrolase</keyword>
<comment type="similarity">
    <text evidence="1">Belongs to the thioesterase PaaI family.</text>
</comment>
<organism evidence="5">
    <name type="scientific">Phenylobacterium glaciei</name>
    <dbReference type="NCBI Taxonomy" id="2803784"/>
    <lineage>
        <taxon>Bacteria</taxon>
        <taxon>Pseudomonadati</taxon>
        <taxon>Pseudomonadota</taxon>
        <taxon>Alphaproteobacteria</taxon>
        <taxon>Caulobacterales</taxon>
        <taxon>Caulobacteraceae</taxon>
        <taxon>Phenylobacterium</taxon>
    </lineage>
</organism>
<sequence>MTTLNETLGQQRVVSNADGRTVIEYLAGAHMCHSGGVVQGGFISGWIDAAMAHAAMSAAGGEVTPMSLELKVSFFAPARPGLVIAEGWVERQGRSVCFLEGRLTDASGAVLAKASSTARLMDRSRVEGRRGRRARLLPDRHPRARPEDHRRGPEREVAPRAPSPTRSLWVLGQARGGRLRVGDGSRAGRGGGAGGDEGSPPDRHPRARPEDP</sequence>
<evidence type="ECO:0000256" key="3">
    <source>
        <dbReference type="SAM" id="MobiDB-lite"/>
    </source>
</evidence>
<evidence type="ECO:0000256" key="1">
    <source>
        <dbReference type="ARBA" id="ARBA00008324"/>
    </source>
</evidence>
<reference evidence="5" key="1">
    <citation type="submission" date="2021-01" db="EMBL/GenBank/DDBJ databases">
        <title>Genome sequence of Phenylobacterium sp. 20VBR1 isolated from a valley glaceir, Ny-Alesund, Svalbard.</title>
        <authorList>
            <person name="Thomas F.A."/>
            <person name="Krishnan K.P."/>
            <person name="Sinha R.K."/>
        </authorList>
    </citation>
    <scope>NUCLEOTIDE SEQUENCE</scope>
    <source>
        <strain evidence="5">20VBR1</strain>
    </source>
</reference>
<protein>
    <submittedName>
        <fullName evidence="5">PaaI family thioesterase</fullName>
    </submittedName>
</protein>
<dbReference type="EMBL" id="CP068570">
    <property type="protein sequence ID" value="QQZ50990.1"/>
    <property type="molecule type" value="Genomic_DNA"/>
</dbReference>
<name>A0A974S8D9_9CAUL</name>
<feature type="compositionally biased region" description="Basic and acidic residues" evidence="3">
    <location>
        <begin position="200"/>
        <end position="212"/>
    </location>
</feature>
<evidence type="ECO:0000313" key="5">
    <source>
        <dbReference type="EMBL" id="QQZ50990.1"/>
    </source>
</evidence>
<dbReference type="GO" id="GO:0047617">
    <property type="term" value="F:fatty acyl-CoA hydrolase activity"/>
    <property type="evidence" value="ECO:0007669"/>
    <property type="project" value="InterPro"/>
</dbReference>
<dbReference type="InterPro" id="IPR039298">
    <property type="entry name" value="ACOT13"/>
</dbReference>
<dbReference type="InterPro" id="IPR006683">
    <property type="entry name" value="Thioestr_dom"/>
</dbReference>
<accession>A0A974S8D9</accession>
<dbReference type="PANTHER" id="PTHR21660">
    <property type="entry name" value="THIOESTERASE SUPERFAMILY MEMBER-RELATED"/>
    <property type="match status" value="1"/>
</dbReference>
<evidence type="ECO:0000256" key="2">
    <source>
        <dbReference type="ARBA" id="ARBA00022801"/>
    </source>
</evidence>
<feature type="compositionally biased region" description="Basic and acidic residues" evidence="3">
    <location>
        <begin position="136"/>
        <end position="158"/>
    </location>
</feature>
<dbReference type="InterPro" id="IPR029069">
    <property type="entry name" value="HotDog_dom_sf"/>
</dbReference>
<evidence type="ECO:0000259" key="4">
    <source>
        <dbReference type="Pfam" id="PF03061"/>
    </source>
</evidence>
<gene>
    <name evidence="5" type="ORF">JKL49_07210</name>
</gene>
<dbReference type="CDD" id="cd03443">
    <property type="entry name" value="PaaI_thioesterase"/>
    <property type="match status" value="1"/>
</dbReference>
<dbReference type="PANTHER" id="PTHR21660:SF1">
    <property type="entry name" value="ACYL-COENZYME A THIOESTERASE 13"/>
    <property type="match status" value="1"/>
</dbReference>
<proteinExistence type="inferred from homology"/>
<dbReference type="SUPFAM" id="SSF54637">
    <property type="entry name" value="Thioesterase/thiol ester dehydrase-isomerase"/>
    <property type="match status" value="1"/>
</dbReference>
<dbReference type="AlphaFoldDB" id="A0A974S8D9"/>